<dbReference type="PROSITE" id="PS01268">
    <property type="entry name" value="UPF0024"/>
    <property type="match status" value="1"/>
</dbReference>
<evidence type="ECO:0000256" key="4">
    <source>
        <dbReference type="SAM" id="MobiDB-lite"/>
    </source>
</evidence>
<feature type="region of interest" description="Disordered" evidence="4">
    <location>
        <begin position="778"/>
        <end position="804"/>
    </location>
</feature>
<dbReference type="GO" id="GO:0008033">
    <property type="term" value="P:tRNA processing"/>
    <property type="evidence" value="ECO:0007669"/>
    <property type="project" value="UniProtKB-KW"/>
</dbReference>
<dbReference type="GO" id="GO:0003723">
    <property type="term" value="F:RNA binding"/>
    <property type="evidence" value="ECO:0007669"/>
    <property type="project" value="InterPro"/>
</dbReference>
<evidence type="ECO:0000313" key="7">
    <source>
        <dbReference type="Proteomes" id="UP000276864"/>
    </source>
</evidence>
<reference evidence="6 7" key="1">
    <citation type="journal article" date="2018" name="BMC Genomics">
        <title>Genomic evidence for intraspecific hybridization in a clonal and extremely halotolerant yeast.</title>
        <authorList>
            <person name="Gostincar C."/>
            <person name="Stajich J.E."/>
            <person name="Zupancic J."/>
            <person name="Zalar P."/>
            <person name="Gunde-Cimerman N."/>
        </authorList>
    </citation>
    <scope>NUCLEOTIDE SEQUENCE [LARGE SCALE GENOMIC DNA]</scope>
    <source>
        <strain evidence="6 7">EXF-6651</strain>
    </source>
</reference>
<dbReference type="Pfam" id="PF01142">
    <property type="entry name" value="TruD"/>
    <property type="match status" value="1"/>
</dbReference>
<dbReference type="InterPro" id="IPR042214">
    <property type="entry name" value="TruD_catalytic"/>
</dbReference>
<dbReference type="PIRSF" id="PIRSF037016">
    <property type="entry name" value="Pseudouridin_synth_euk_prd"/>
    <property type="match status" value="1"/>
</dbReference>
<dbReference type="InterPro" id="IPR011760">
    <property type="entry name" value="PsdUridine_synth_TruD_insert"/>
</dbReference>
<keyword evidence="2" id="KW-0819">tRNA processing</keyword>
<accession>A0A3M7A4E9</accession>
<dbReference type="PANTHER" id="PTHR13326">
    <property type="entry name" value="TRNA PSEUDOURIDINE SYNTHASE D"/>
    <property type="match status" value="1"/>
</dbReference>
<keyword evidence="3" id="KW-0413">Isomerase</keyword>
<sequence length="848" mass="93012">MVDDEAAEGDRVPQQQDLDGLKQKGEISQATGWRMDGWMAEAHRVPSNAIAEEEHGPYDDATGALAYQKPPTADEKRAAEHEEPPSKRPKVEVGSAIAHAAEAESEQERAVGITAYVSPSKPSFQCVVKQRYTDFLVNEILPTGAVLHLTELPGFEPKRQKDAPVQQADGNGEQSKPASDAANGSTVDSTTANDSTSAPEQDQAQAVSDQQEGTAEQQPVTAELSPDDRQALVDIFGDEVTDRIVGLYSSVLRNPHKRPRDLPTIRSGVISEKSQRTAAHVAIRRVFASKLQTETMQDEAGVIAVKAAPGKPAKGARGDKSTPRDVDGALVKGKLGWSELGGEYLHFTLYKENKDTMEVLYFIASQLKIPVKNFQFAGTKDRRGVTVQRVAVFRIRAERLAGLNRSAKGWIVGGFEHKPHGLDLGELLGNEFTLTLRDVHVEGEADLTHEKRLEQVKAAVTQAGQAFREKGYLNYYGLQRFGTFSTGTHAVGLKILQNDLEGAVNLILGYSDHLLPENQQADGNGKVPQDDINRADAIRQWREGKATGAEVMARLPRRFQAEGAIMQFLSKRDKKTGRLIQATDWQGSLMQIQRNLRLMYVHAYQSLVWNTVVGQRWERFGDKVVEGDLVIVGEKDGADTVPKDEVDEDGEPIVRPAAEDAAPSADDKFTRARHLTAAEASSGKYDIFDVVLPLPGFDVLYPGNEIGKFYEEFMGSEAGGKLDPYKMRRSWKDASLSGSYRKMMARPVSGVVDWEVKAYVGEEQMVETDGERVRKVTDKTEANGSAGAANGDATKVENDRDAGEVEDEKKIAVIMKFQLGSSQYATMALRELTKGGAVAYKPDYSTAR</sequence>
<dbReference type="InterPro" id="IPR001656">
    <property type="entry name" value="PsdUridine_synth_TruD"/>
</dbReference>
<organism evidence="6 7">
    <name type="scientific">Hortaea werneckii</name>
    <name type="common">Black yeast</name>
    <name type="synonym">Cladosporium werneckii</name>
    <dbReference type="NCBI Taxonomy" id="91943"/>
    <lineage>
        <taxon>Eukaryota</taxon>
        <taxon>Fungi</taxon>
        <taxon>Dikarya</taxon>
        <taxon>Ascomycota</taxon>
        <taxon>Pezizomycotina</taxon>
        <taxon>Dothideomycetes</taxon>
        <taxon>Dothideomycetidae</taxon>
        <taxon>Mycosphaerellales</taxon>
        <taxon>Teratosphaeriaceae</taxon>
        <taxon>Hortaea</taxon>
    </lineage>
</organism>
<feature type="region of interest" description="Disordered" evidence="4">
    <location>
        <begin position="1"/>
        <end position="108"/>
    </location>
</feature>
<evidence type="ECO:0000256" key="2">
    <source>
        <dbReference type="ARBA" id="ARBA00022694"/>
    </source>
</evidence>
<evidence type="ECO:0000256" key="1">
    <source>
        <dbReference type="ARBA" id="ARBA00007953"/>
    </source>
</evidence>
<feature type="compositionally biased region" description="Basic and acidic residues" evidence="4">
    <location>
        <begin position="72"/>
        <end position="91"/>
    </location>
</feature>
<evidence type="ECO:0000256" key="3">
    <source>
        <dbReference type="ARBA" id="ARBA00023235"/>
    </source>
</evidence>
<dbReference type="Gene3D" id="3.30.2350.20">
    <property type="entry name" value="TruD, catalytic domain"/>
    <property type="match status" value="2"/>
</dbReference>
<dbReference type="GO" id="GO:0009982">
    <property type="term" value="F:pseudouridine synthase activity"/>
    <property type="evidence" value="ECO:0007669"/>
    <property type="project" value="InterPro"/>
</dbReference>
<protein>
    <recommendedName>
        <fullName evidence="5">TRUD domain-containing protein</fullName>
    </recommendedName>
</protein>
<dbReference type="AlphaFoldDB" id="A0A3M7A4E9"/>
<feature type="domain" description="TRUD" evidence="5">
    <location>
        <begin position="471"/>
        <end position="746"/>
    </location>
</feature>
<comment type="caution">
    <text evidence="6">The sequence shown here is derived from an EMBL/GenBank/DDBJ whole genome shotgun (WGS) entry which is preliminary data.</text>
</comment>
<dbReference type="GO" id="GO:0001522">
    <property type="term" value="P:pseudouridine synthesis"/>
    <property type="evidence" value="ECO:0007669"/>
    <property type="project" value="InterPro"/>
</dbReference>
<feature type="region of interest" description="Disordered" evidence="4">
    <location>
        <begin position="157"/>
        <end position="228"/>
    </location>
</feature>
<gene>
    <name evidence="6" type="ORF">D0866_11968</name>
</gene>
<dbReference type="CDD" id="cd02576">
    <property type="entry name" value="PseudoU_synth_ScPUS7"/>
    <property type="match status" value="1"/>
</dbReference>
<evidence type="ECO:0000259" key="5">
    <source>
        <dbReference type="PROSITE" id="PS50984"/>
    </source>
</evidence>
<proteinExistence type="inferred from homology"/>
<dbReference type="GO" id="GO:0005634">
    <property type="term" value="C:nucleus"/>
    <property type="evidence" value="ECO:0007669"/>
    <property type="project" value="TreeGrafter"/>
</dbReference>
<evidence type="ECO:0000313" key="6">
    <source>
        <dbReference type="EMBL" id="RMY22353.1"/>
    </source>
</evidence>
<dbReference type="InterPro" id="IPR020119">
    <property type="entry name" value="PsdUridine_synth_TruD_CS"/>
</dbReference>
<dbReference type="PROSITE" id="PS50984">
    <property type="entry name" value="TRUD"/>
    <property type="match status" value="1"/>
</dbReference>
<dbReference type="SUPFAM" id="SSF55120">
    <property type="entry name" value="Pseudouridine synthase"/>
    <property type="match status" value="1"/>
</dbReference>
<dbReference type="Proteomes" id="UP000276864">
    <property type="component" value="Unassembled WGS sequence"/>
</dbReference>
<feature type="compositionally biased region" description="Polar residues" evidence="4">
    <location>
        <begin position="168"/>
        <end position="220"/>
    </location>
</feature>
<dbReference type="PANTHER" id="PTHR13326:SF21">
    <property type="entry name" value="PSEUDOURIDYLATE SYNTHASE PUS7L"/>
    <property type="match status" value="1"/>
</dbReference>
<dbReference type="InterPro" id="IPR020103">
    <property type="entry name" value="PsdUridine_synth_cat_dom_sf"/>
</dbReference>
<feature type="compositionally biased region" description="Basic and acidic residues" evidence="4">
    <location>
        <begin position="794"/>
        <end position="804"/>
    </location>
</feature>
<name>A0A3M7A4E9_HORWE</name>
<dbReference type="NCBIfam" id="TIGR00094">
    <property type="entry name" value="tRNA_TruD_broad"/>
    <property type="match status" value="1"/>
</dbReference>
<dbReference type="VEuPathDB" id="FungiDB:BTJ68_02811"/>
<feature type="compositionally biased region" description="Low complexity" evidence="4">
    <location>
        <begin position="782"/>
        <end position="793"/>
    </location>
</feature>
<comment type="similarity">
    <text evidence="1">Belongs to the pseudouridine synthase TruD family.</text>
</comment>
<dbReference type="EMBL" id="QWIM01001694">
    <property type="protein sequence ID" value="RMY22353.1"/>
    <property type="molecule type" value="Genomic_DNA"/>
</dbReference>